<accession>A0A8J3DCM5</accession>
<dbReference type="AlphaFoldDB" id="A0A8J3DCM5"/>
<dbReference type="PANTHER" id="PTHR18964:SF146">
    <property type="entry name" value="POLYPHOSPHATE GLUCOKINASE"/>
    <property type="match status" value="1"/>
</dbReference>
<dbReference type="EMBL" id="BMXG01000001">
    <property type="protein sequence ID" value="GHB89965.1"/>
    <property type="molecule type" value="Genomic_DNA"/>
</dbReference>
<sequence length="251" mass="27102">MEILGIDIGGSGMKAAVVNSQTGEWLTPRYRIETPHPAKYDHMLAALKDIQAHFSWQGPVGCGFPGVIREQRIQTAANLHKSLVDKKLGKEVAELFGQPAWLINDADAAGMAEVRFGLPKGQAGVVLFLTIGTGIGTAFFTDGKLVPNSEFGHMIMSTGKDKFAEAEHYAADSIRCREKLKWSEWAKRFNEFLNAIYALTQPDLIVVGGGVAKKGEKFMNHLKPPCPLSLATLQNRAGITGAALAAAEQAV</sequence>
<reference evidence="1" key="2">
    <citation type="submission" date="2020-09" db="EMBL/GenBank/DDBJ databases">
        <authorList>
            <person name="Sun Q."/>
            <person name="Kim S."/>
        </authorList>
    </citation>
    <scope>NUCLEOTIDE SEQUENCE</scope>
    <source>
        <strain evidence="1">KCTC 12870</strain>
    </source>
</reference>
<dbReference type="InterPro" id="IPR043129">
    <property type="entry name" value="ATPase_NBD"/>
</dbReference>
<dbReference type="SUPFAM" id="SSF53067">
    <property type="entry name" value="Actin-like ATPase domain"/>
    <property type="match status" value="1"/>
</dbReference>
<evidence type="ECO:0000313" key="2">
    <source>
        <dbReference type="Proteomes" id="UP000642829"/>
    </source>
</evidence>
<dbReference type="CDD" id="cd24058">
    <property type="entry name" value="ASKHA_NBD_ROK_PPGK"/>
    <property type="match status" value="1"/>
</dbReference>
<organism evidence="1 2">
    <name type="scientific">Cerasicoccus arenae</name>
    <dbReference type="NCBI Taxonomy" id="424488"/>
    <lineage>
        <taxon>Bacteria</taxon>
        <taxon>Pseudomonadati</taxon>
        <taxon>Verrucomicrobiota</taxon>
        <taxon>Opitutia</taxon>
        <taxon>Puniceicoccales</taxon>
        <taxon>Cerasicoccaceae</taxon>
        <taxon>Cerasicoccus</taxon>
    </lineage>
</organism>
<dbReference type="InterPro" id="IPR000600">
    <property type="entry name" value="ROK"/>
</dbReference>
<name>A0A8J3DCM5_9BACT</name>
<gene>
    <name evidence="1" type="ORF">GCM10007047_00670</name>
</gene>
<proteinExistence type="predicted"/>
<reference evidence="1" key="1">
    <citation type="journal article" date="2014" name="Int. J. Syst. Evol. Microbiol.">
        <title>Complete genome sequence of Corynebacterium casei LMG S-19264T (=DSM 44701T), isolated from a smear-ripened cheese.</title>
        <authorList>
            <consortium name="US DOE Joint Genome Institute (JGI-PGF)"/>
            <person name="Walter F."/>
            <person name="Albersmeier A."/>
            <person name="Kalinowski J."/>
            <person name="Ruckert C."/>
        </authorList>
    </citation>
    <scope>NUCLEOTIDE SEQUENCE</scope>
    <source>
        <strain evidence="1">KCTC 12870</strain>
    </source>
</reference>
<comment type="caution">
    <text evidence="1">The sequence shown here is derived from an EMBL/GenBank/DDBJ whole genome shotgun (WGS) entry which is preliminary data.</text>
</comment>
<keyword evidence="2" id="KW-1185">Reference proteome</keyword>
<dbReference type="Pfam" id="PF00480">
    <property type="entry name" value="ROK"/>
    <property type="match status" value="1"/>
</dbReference>
<protein>
    <submittedName>
        <fullName evidence="1">Polyphosphate glucokinase</fullName>
    </submittedName>
</protein>
<dbReference type="NCBIfam" id="NF045942">
    <property type="entry name" value="PolPhglucPhase"/>
    <property type="match status" value="1"/>
</dbReference>
<dbReference type="RefSeq" id="WP_189510601.1">
    <property type="nucleotide sequence ID" value="NZ_BMXG01000001.1"/>
</dbReference>
<dbReference type="Proteomes" id="UP000642829">
    <property type="component" value="Unassembled WGS sequence"/>
</dbReference>
<dbReference type="PANTHER" id="PTHR18964">
    <property type="entry name" value="ROK (REPRESSOR, ORF, KINASE) FAMILY"/>
    <property type="match status" value="1"/>
</dbReference>
<dbReference type="Gene3D" id="3.30.420.40">
    <property type="match status" value="2"/>
</dbReference>
<evidence type="ECO:0000313" key="1">
    <source>
        <dbReference type="EMBL" id="GHB89965.1"/>
    </source>
</evidence>